<keyword evidence="2" id="KW-1185">Reference proteome</keyword>
<reference evidence="1" key="2">
    <citation type="submission" date="2025-08" db="UniProtKB">
        <authorList>
            <consortium name="Ensembl"/>
        </authorList>
    </citation>
    <scope>IDENTIFICATION</scope>
</reference>
<organism evidence="1 2">
    <name type="scientific">Sparus aurata</name>
    <name type="common">Gilthead sea bream</name>
    <dbReference type="NCBI Taxonomy" id="8175"/>
    <lineage>
        <taxon>Eukaryota</taxon>
        <taxon>Metazoa</taxon>
        <taxon>Chordata</taxon>
        <taxon>Craniata</taxon>
        <taxon>Vertebrata</taxon>
        <taxon>Euteleostomi</taxon>
        <taxon>Actinopterygii</taxon>
        <taxon>Neopterygii</taxon>
        <taxon>Teleostei</taxon>
        <taxon>Neoteleostei</taxon>
        <taxon>Acanthomorphata</taxon>
        <taxon>Eupercaria</taxon>
        <taxon>Spariformes</taxon>
        <taxon>Sparidae</taxon>
        <taxon>Sparus</taxon>
    </lineage>
</organism>
<proteinExistence type="predicted"/>
<sequence>VQRTDQSNQRCFMSAKEVVLRAAWEKGNTEWKGQCIYFNQDLSRDTIQKRKRSDEVKRFLHNYPRTQYPTGLFRVL</sequence>
<name>A0A671XC62_SPAAU</name>
<protein>
    <submittedName>
        <fullName evidence="1">Uncharacterized protein</fullName>
    </submittedName>
</protein>
<accession>A0A671XC62</accession>
<dbReference type="Gene3D" id="3.30.250.20">
    <property type="entry name" value="L1 transposable element, C-terminal domain"/>
    <property type="match status" value="1"/>
</dbReference>
<dbReference type="InterPro" id="IPR042566">
    <property type="entry name" value="L1_C"/>
</dbReference>
<reference evidence="1" key="3">
    <citation type="submission" date="2025-09" db="UniProtKB">
        <authorList>
            <consortium name="Ensembl"/>
        </authorList>
    </citation>
    <scope>IDENTIFICATION</scope>
</reference>
<dbReference type="Ensembl" id="ENSSAUT00010050301.1">
    <property type="protein sequence ID" value="ENSSAUP00010047836.1"/>
    <property type="gene ID" value="ENSSAUG00010019915.1"/>
</dbReference>
<evidence type="ECO:0000313" key="2">
    <source>
        <dbReference type="Proteomes" id="UP000472265"/>
    </source>
</evidence>
<dbReference type="GeneTree" id="ENSGT01130000282340"/>
<dbReference type="Proteomes" id="UP000472265">
    <property type="component" value="Chromosome 8"/>
</dbReference>
<reference evidence="1" key="1">
    <citation type="submission" date="2021-04" db="EMBL/GenBank/DDBJ databases">
        <authorList>
            <consortium name="Wellcome Sanger Institute Data Sharing"/>
        </authorList>
    </citation>
    <scope>NUCLEOTIDE SEQUENCE [LARGE SCALE GENOMIC DNA]</scope>
</reference>
<dbReference type="InParanoid" id="A0A671XC62"/>
<dbReference type="AlphaFoldDB" id="A0A671XC62"/>
<evidence type="ECO:0000313" key="1">
    <source>
        <dbReference type="Ensembl" id="ENSSAUP00010047836.1"/>
    </source>
</evidence>